<keyword evidence="9" id="KW-1185">Reference proteome</keyword>
<keyword evidence="7" id="KW-0472">Membrane</keyword>
<dbReference type="KEGG" id="qsa:O6P43_020562"/>
<dbReference type="PANTHER" id="PTHR45743:SF3">
    <property type="entry name" value="POTASSIUM CHANNEL SKOR"/>
    <property type="match status" value="1"/>
</dbReference>
<sequence>MAVRKKKEFEVEVAAAEEEEKKMRKTTSSSSSSSDNDEEYEVDNLRDRIKSSRGSRFNLIENELGLESTGRKFSRQTVIDGIKDLSKELFINPDNRWYRAWTKFILIWAIYSSFFTPMEFGFFRGLPENLFILDIVGQIAFLVDIVFQVLPCLQRHSDLSYGVQAHPYSSPVFEIWLYH</sequence>
<accession>A0AAD7LN71</accession>
<comment type="caution">
    <text evidence="8">The sequence shown here is derived from an EMBL/GenBank/DDBJ whole genome shotgun (WGS) entry which is preliminary data.</text>
</comment>
<dbReference type="EMBL" id="JARAOO010000008">
    <property type="protein sequence ID" value="KAJ7960070.1"/>
    <property type="molecule type" value="Genomic_DNA"/>
</dbReference>
<organism evidence="8 9">
    <name type="scientific">Quillaja saponaria</name>
    <name type="common">Soap bark tree</name>
    <dbReference type="NCBI Taxonomy" id="32244"/>
    <lineage>
        <taxon>Eukaryota</taxon>
        <taxon>Viridiplantae</taxon>
        <taxon>Streptophyta</taxon>
        <taxon>Embryophyta</taxon>
        <taxon>Tracheophyta</taxon>
        <taxon>Spermatophyta</taxon>
        <taxon>Magnoliopsida</taxon>
        <taxon>eudicotyledons</taxon>
        <taxon>Gunneridae</taxon>
        <taxon>Pentapetalae</taxon>
        <taxon>rosids</taxon>
        <taxon>fabids</taxon>
        <taxon>Fabales</taxon>
        <taxon>Quillajaceae</taxon>
        <taxon>Quillaja</taxon>
    </lineage>
</organism>
<evidence type="ECO:0000256" key="1">
    <source>
        <dbReference type="ARBA" id="ARBA00022538"/>
    </source>
</evidence>
<evidence type="ECO:0000256" key="2">
    <source>
        <dbReference type="ARBA" id="ARBA00022826"/>
    </source>
</evidence>
<dbReference type="GO" id="GO:0034702">
    <property type="term" value="C:monoatomic ion channel complex"/>
    <property type="evidence" value="ECO:0007669"/>
    <property type="project" value="UniProtKB-KW"/>
</dbReference>
<evidence type="ECO:0000256" key="5">
    <source>
        <dbReference type="ARBA" id="ARBA00023303"/>
    </source>
</evidence>
<evidence type="ECO:0000256" key="6">
    <source>
        <dbReference type="SAM" id="MobiDB-lite"/>
    </source>
</evidence>
<dbReference type="InterPro" id="IPR045319">
    <property type="entry name" value="KAT/AKT"/>
</dbReference>
<feature type="transmembrane region" description="Helical" evidence="7">
    <location>
        <begin position="104"/>
        <end position="123"/>
    </location>
</feature>
<evidence type="ECO:0000313" key="8">
    <source>
        <dbReference type="EMBL" id="KAJ7960070.1"/>
    </source>
</evidence>
<keyword evidence="7" id="KW-0812">Transmembrane</keyword>
<dbReference type="Proteomes" id="UP001163823">
    <property type="component" value="Chromosome 8"/>
</dbReference>
<dbReference type="SUPFAM" id="SSF81324">
    <property type="entry name" value="Voltage-gated potassium channels"/>
    <property type="match status" value="1"/>
</dbReference>
<evidence type="ECO:0000313" key="9">
    <source>
        <dbReference type="Proteomes" id="UP001163823"/>
    </source>
</evidence>
<gene>
    <name evidence="8" type="ORF">O6P43_020562</name>
</gene>
<dbReference type="AlphaFoldDB" id="A0AAD7LN71"/>
<keyword evidence="4" id="KW-0630">Potassium</keyword>
<protein>
    <submittedName>
        <fullName evidence="8">Potassium channel SKOR</fullName>
    </submittedName>
</protein>
<keyword evidence="7" id="KW-1133">Transmembrane helix</keyword>
<keyword evidence="3" id="KW-0406">Ion transport</keyword>
<evidence type="ECO:0000256" key="3">
    <source>
        <dbReference type="ARBA" id="ARBA00022882"/>
    </source>
</evidence>
<reference evidence="8" key="1">
    <citation type="journal article" date="2023" name="Science">
        <title>Elucidation of the pathway for biosynthesis of saponin adjuvants from the soapbark tree.</title>
        <authorList>
            <person name="Reed J."/>
            <person name="Orme A."/>
            <person name="El-Demerdash A."/>
            <person name="Owen C."/>
            <person name="Martin L.B.B."/>
            <person name="Misra R.C."/>
            <person name="Kikuchi S."/>
            <person name="Rejzek M."/>
            <person name="Martin A.C."/>
            <person name="Harkess A."/>
            <person name="Leebens-Mack J."/>
            <person name="Louveau T."/>
            <person name="Stephenson M.J."/>
            <person name="Osbourn A."/>
        </authorList>
    </citation>
    <scope>NUCLEOTIDE SEQUENCE</scope>
    <source>
        <strain evidence="8">S10</strain>
    </source>
</reference>
<evidence type="ECO:0000256" key="4">
    <source>
        <dbReference type="ARBA" id="ARBA00022958"/>
    </source>
</evidence>
<keyword evidence="5 8" id="KW-0407">Ion channel</keyword>
<proteinExistence type="predicted"/>
<keyword evidence="3" id="KW-0851">Voltage-gated channel</keyword>
<evidence type="ECO:0000256" key="7">
    <source>
        <dbReference type="SAM" id="Phobius"/>
    </source>
</evidence>
<keyword evidence="3" id="KW-0813">Transport</keyword>
<feature type="region of interest" description="Disordered" evidence="6">
    <location>
        <begin position="17"/>
        <end position="42"/>
    </location>
</feature>
<keyword evidence="1" id="KW-0633">Potassium transport</keyword>
<dbReference type="GO" id="GO:0005249">
    <property type="term" value="F:voltage-gated potassium channel activity"/>
    <property type="evidence" value="ECO:0007669"/>
    <property type="project" value="InterPro"/>
</dbReference>
<keyword evidence="2" id="KW-0631">Potassium channel</keyword>
<feature type="transmembrane region" description="Helical" evidence="7">
    <location>
        <begin position="129"/>
        <end position="150"/>
    </location>
</feature>
<dbReference type="PANTHER" id="PTHR45743">
    <property type="entry name" value="POTASSIUM CHANNEL AKT1"/>
    <property type="match status" value="1"/>
</dbReference>
<name>A0AAD7LN71_QUISA</name>